<reference evidence="4 5" key="1">
    <citation type="submission" date="2019-06" db="EMBL/GenBank/DDBJ databases">
        <title>Genome analyses of bacteria isolated from kimchi.</title>
        <authorList>
            <person name="Lee S."/>
            <person name="Ahn S."/>
            <person name="Roh S."/>
        </authorList>
    </citation>
    <scope>NUCLEOTIDE SEQUENCE [LARGE SCALE GENOMIC DNA]</scope>
    <source>
        <strain evidence="4 5">CBA3620</strain>
    </source>
</reference>
<dbReference type="OMA" id="WALIAKW"/>
<evidence type="ECO:0000313" key="5">
    <source>
        <dbReference type="Proteomes" id="UP000321332"/>
    </source>
</evidence>
<proteinExistence type="predicted"/>
<dbReference type="PANTHER" id="PTHR43479">
    <property type="entry name" value="ACREF/ENVCD OPERON REPRESSOR-RELATED"/>
    <property type="match status" value="1"/>
</dbReference>
<keyword evidence="1" id="KW-0238">DNA-binding</keyword>
<dbReference type="RefSeq" id="WP_014974190.1">
    <property type="nucleotide sequence ID" value="NZ_CP042374.1"/>
</dbReference>
<dbReference type="GeneID" id="61186381"/>
<evidence type="ECO:0000259" key="3">
    <source>
        <dbReference type="Pfam" id="PF14278"/>
    </source>
</evidence>
<dbReference type="Pfam" id="PF00440">
    <property type="entry name" value="TetR_N"/>
    <property type="match status" value="1"/>
</dbReference>
<dbReference type="InterPro" id="IPR001647">
    <property type="entry name" value="HTH_TetR"/>
</dbReference>
<dbReference type="Pfam" id="PF14278">
    <property type="entry name" value="TetR_C_8"/>
    <property type="match status" value="1"/>
</dbReference>
<dbReference type="PANTHER" id="PTHR43479:SF11">
    <property type="entry name" value="ACREF_ENVCD OPERON REPRESSOR-RELATED"/>
    <property type="match status" value="1"/>
</dbReference>
<dbReference type="EMBL" id="CP042374">
    <property type="protein sequence ID" value="QEA32888.1"/>
    <property type="molecule type" value="Genomic_DNA"/>
</dbReference>
<evidence type="ECO:0000259" key="2">
    <source>
        <dbReference type="Pfam" id="PF00440"/>
    </source>
</evidence>
<sequence length="193" mass="22570">MAEKEDARVIRTRKIIEETTIILLTTQTDFSITDLLKRANVTRGTFYKYYRNKDHLISEVNNVLLLEFTQHIHGKFNLVKMIQAVSERAAFYNAVLNLNKDKDYFAALMSRMRTQMQAQLSTLDDEKVRRRQTFQWEIVTGGFWALIAKWLLEDMNLPQPDLLSDLIEILRINTSGWTQTGLSLFDFELSDSK</sequence>
<evidence type="ECO:0000256" key="1">
    <source>
        <dbReference type="ARBA" id="ARBA00023125"/>
    </source>
</evidence>
<dbReference type="Gene3D" id="1.10.357.10">
    <property type="entry name" value="Tetracycline Repressor, domain 2"/>
    <property type="match status" value="1"/>
</dbReference>
<dbReference type="InterPro" id="IPR050624">
    <property type="entry name" value="HTH-type_Tx_Regulator"/>
</dbReference>
<dbReference type="InterPro" id="IPR009057">
    <property type="entry name" value="Homeodomain-like_sf"/>
</dbReference>
<feature type="domain" description="HTH tetR-type" evidence="2">
    <location>
        <begin position="30"/>
        <end position="60"/>
    </location>
</feature>
<dbReference type="SUPFAM" id="SSF46689">
    <property type="entry name" value="Homeodomain-like"/>
    <property type="match status" value="1"/>
</dbReference>
<dbReference type="GO" id="GO:0003677">
    <property type="term" value="F:DNA binding"/>
    <property type="evidence" value="ECO:0007669"/>
    <property type="project" value="UniProtKB-KW"/>
</dbReference>
<protein>
    <submittedName>
        <fullName evidence="4">TetR/AcrR family transcriptional regulator</fullName>
    </submittedName>
</protein>
<organism evidence="4 5">
    <name type="scientific">Leuconostoc carnosum</name>
    <dbReference type="NCBI Taxonomy" id="1252"/>
    <lineage>
        <taxon>Bacteria</taxon>
        <taxon>Bacillati</taxon>
        <taxon>Bacillota</taxon>
        <taxon>Bacilli</taxon>
        <taxon>Lactobacillales</taxon>
        <taxon>Lactobacillaceae</taxon>
        <taxon>Leuconostoc</taxon>
    </lineage>
</organism>
<evidence type="ECO:0000313" key="4">
    <source>
        <dbReference type="EMBL" id="QEA32888.1"/>
    </source>
</evidence>
<dbReference type="Proteomes" id="UP000321332">
    <property type="component" value="Chromosome"/>
</dbReference>
<dbReference type="AlphaFoldDB" id="A0AAE6IIP9"/>
<name>A0AAE6IIP9_LEUCA</name>
<gene>
    <name evidence="4" type="ORF">FGL89_01415</name>
</gene>
<dbReference type="InterPro" id="IPR039532">
    <property type="entry name" value="TetR_C_Firmicutes"/>
</dbReference>
<accession>A0AAE6IIP9</accession>
<feature type="domain" description="Transcriptional regulator TetR C-terminal Firmicutes type" evidence="3">
    <location>
        <begin position="78"/>
        <end position="168"/>
    </location>
</feature>